<comment type="function">
    <text evidence="5">Methylates the class 1 translation termination release factors RF1/PrfA and RF2/PrfB on the glutamine residue of the universally conserved GGQ motif.</text>
</comment>
<dbReference type="PANTHER" id="PTHR18895">
    <property type="entry name" value="HEMK METHYLTRANSFERASE"/>
    <property type="match status" value="1"/>
</dbReference>
<dbReference type="InterPro" id="IPR007848">
    <property type="entry name" value="Small_mtfrase_dom"/>
</dbReference>
<dbReference type="EC" id="2.1.1.297" evidence="5"/>
<dbReference type="Proteomes" id="UP000535908">
    <property type="component" value="Unassembled WGS sequence"/>
</dbReference>
<gene>
    <name evidence="5 8" type="primary">prmC</name>
    <name evidence="8" type="ORF">HCA69_05275</name>
</gene>
<dbReference type="PROSITE" id="PS00092">
    <property type="entry name" value="N6_MTASE"/>
    <property type="match status" value="1"/>
</dbReference>
<dbReference type="Gene3D" id="3.40.50.150">
    <property type="entry name" value="Vaccinia Virus protein VP39"/>
    <property type="match status" value="1"/>
</dbReference>
<dbReference type="Pfam" id="PF17827">
    <property type="entry name" value="PrmC_N"/>
    <property type="match status" value="1"/>
</dbReference>
<feature type="domain" description="Methyltransferase small" evidence="6">
    <location>
        <begin position="109"/>
        <end position="195"/>
    </location>
</feature>
<evidence type="ECO:0000256" key="1">
    <source>
        <dbReference type="ARBA" id="ARBA00022603"/>
    </source>
</evidence>
<sequence>MTIAEILHQAKVELTTRGLDLNIAEILIETRLHLTRSDLWMSTDRELGPSEQAQFDADFARYINGEPVQYILEVAPFYGRDFYVTPSVLIPRPETEELVYAAEKFIEKKPNRVHRVLDVCTGSGIIPITLKATFPELAVTGSDISVPALEVAEKNSKQLQTDVHFIHSDLVEFFQQNGEKFDMILANPPYIADDERAEMSAYVLNHEPELALFAPNDGLAIYEKLIENLPDIVDNSFWIGMEIGYTQGEAVKQLFEKSFPQATTTVQQDINGKDRMVICVYERI</sequence>
<feature type="binding site" evidence="5">
    <location>
        <position position="143"/>
    </location>
    <ligand>
        <name>S-adenosyl-L-methionine</name>
        <dbReference type="ChEBI" id="CHEBI:59789"/>
    </ligand>
</feature>
<dbReference type="RefSeq" id="WP_185525691.1">
    <property type="nucleotide sequence ID" value="NZ_JAARWN010000002.1"/>
</dbReference>
<dbReference type="Gene3D" id="1.10.8.10">
    <property type="entry name" value="DNA helicase RuvA subunit, C-terminal domain"/>
    <property type="match status" value="1"/>
</dbReference>
<evidence type="ECO:0000313" key="9">
    <source>
        <dbReference type="Proteomes" id="UP000535908"/>
    </source>
</evidence>
<feature type="binding site" evidence="5">
    <location>
        <position position="187"/>
    </location>
    <ligand>
        <name>S-adenosyl-L-methionine</name>
        <dbReference type="ChEBI" id="CHEBI:59789"/>
    </ligand>
</feature>
<dbReference type="NCBIfam" id="TIGR00536">
    <property type="entry name" value="hemK_fam"/>
    <property type="match status" value="1"/>
</dbReference>
<dbReference type="Pfam" id="PF05175">
    <property type="entry name" value="MTS"/>
    <property type="match status" value="1"/>
</dbReference>
<keyword evidence="1 5" id="KW-0489">Methyltransferase</keyword>
<dbReference type="NCBIfam" id="TIGR03534">
    <property type="entry name" value="RF_mod_PrmC"/>
    <property type="match status" value="1"/>
</dbReference>
<evidence type="ECO:0000259" key="6">
    <source>
        <dbReference type="Pfam" id="PF05175"/>
    </source>
</evidence>
<dbReference type="InterPro" id="IPR019874">
    <property type="entry name" value="RF_methyltr_PrmC"/>
</dbReference>
<evidence type="ECO:0000256" key="2">
    <source>
        <dbReference type="ARBA" id="ARBA00022679"/>
    </source>
</evidence>
<dbReference type="SUPFAM" id="SSF53335">
    <property type="entry name" value="S-adenosyl-L-methionine-dependent methyltransferases"/>
    <property type="match status" value="1"/>
</dbReference>
<reference evidence="8 9" key="1">
    <citation type="submission" date="2020-03" db="EMBL/GenBank/DDBJ databases">
        <title>Soil Listeria distribution.</title>
        <authorList>
            <person name="Liao J."/>
            <person name="Wiedmann M."/>
        </authorList>
    </citation>
    <scope>NUCLEOTIDE SEQUENCE [LARGE SCALE GENOMIC DNA]</scope>
    <source>
        <strain evidence="8 9">FSL L7-0741</strain>
    </source>
</reference>
<feature type="binding site" evidence="5">
    <location>
        <begin position="187"/>
        <end position="190"/>
    </location>
    <ligand>
        <name>substrate</name>
    </ligand>
</feature>
<organism evidence="8 9">
    <name type="scientific">Listeria grandensis</name>
    <dbReference type="NCBI Taxonomy" id="1494963"/>
    <lineage>
        <taxon>Bacteria</taxon>
        <taxon>Bacillati</taxon>
        <taxon>Bacillota</taxon>
        <taxon>Bacilli</taxon>
        <taxon>Bacillales</taxon>
        <taxon>Listeriaceae</taxon>
        <taxon>Listeria</taxon>
    </lineage>
</organism>
<keyword evidence="3 5" id="KW-0949">S-adenosyl-L-methionine</keyword>
<dbReference type="InterPro" id="IPR040758">
    <property type="entry name" value="PrmC_N"/>
</dbReference>
<evidence type="ECO:0000256" key="5">
    <source>
        <dbReference type="HAMAP-Rule" id="MF_02126"/>
    </source>
</evidence>
<comment type="caution">
    <text evidence="8">The sequence shown here is derived from an EMBL/GenBank/DDBJ whole genome shotgun (WGS) entry which is preliminary data.</text>
</comment>
<protein>
    <recommendedName>
        <fullName evidence="5">Release factor glutamine methyltransferase</fullName>
        <shortName evidence="5">RF MTase</shortName>
        <ecNumber evidence="5">2.1.1.297</ecNumber>
    </recommendedName>
    <alternativeName>
        <fullName evidence="5">N5-glutamine methyltransferase PrmC</fullName>
    </alternativeName>
    <alternativeName>
        <fullName evidence="5">Protein-(glutamine-N5) MTase PrmC</fullName>
    </alternativeName>
    <alternativeName>
        <fullName evidence="5">Protein-glutamine N-methyltransferase PrmC</fullName>
    </alternativeName>
</protein>
<dbReference type="GO" id="GO:0003676">
    <property type="term" value="F:nucleic acid binding"/>
    <property type="evidence" value="ECO:0007669"/>
    <property type="project" value="InterPro"/>
</dbReference>
<dbReference type="InterPro" id="IPR004556">
    <property type="entry name" value="HemK-like"/>
</dbReference>
<dbReference type="GO" id="GO:0102559">
    <property type="term" value="F:peptide chain release factor N(5)-glutamine methyltransferase activity"/>
    <property type="evidence" value="ECO:0007669"/>
    <property type="project" value="UniProtKB-EC"/>
</dbReference>
<dbReference type="PANTHER" id="PTHR18895:SF74">
    <property type="entry name" value="MTRF1L RELEASE FACTOR GLUTAMINE METHYLTRANSFERASE"/>
    <property type="match status" value="1"/>
</dbReference>
<dbReference type="InterPro" id="IPR029063">
    <property type="entry name" value="SAM-dependent_MTases_sf"/>
</dbReference>
<dbReference type="AlphaFoldDB" id="A0A7X1CP94"/>
<dbReference type="CDD" id="cd02440">
    <property type="entry name" value="AdoMet_MTases"/>
    <property type="match status" value="1"/>
</dbReference>
<dbReference type="HAMAP" id="MF_02126">
    <property type="entry name" value="RF_methyltr_PrmC"/>
    <property type="match status" value="1"/>
</dbReference>
<feature type="domain" description="Release factor glutamine methyltransferase N-terminal" evidence="7">
    <location>
        <begin position="5"/>
        <end position="72"/>
    </location>
</feature>
<keyword evidence="2 5" id="KW-0808">Transferase</keyword>
<comment type="similarity">
    <text evidence="5">Belongs to the protein N5-glutamine methyltransferase family. PrmC subfamily.</text>
</comment>
<comment type="caution">
    <text evidence="5">Lacks conserved residue(s) required for the propagation of feature annotation.</text>
</comment>
<evidence type="ECO:0000259" key="7">
    <source>
        <dbReference type="Pfam" id="PF17827"/>
    </source>
</evidence>
<evidence type="ECO:0000313" key="8">
    <source>
        <dbReference type="EMBL" id="MBC1935768.1"/>
    </source>
</evidence>
<proteinExistence type="inferred from homology"/>
<dbReference type="GO" id="GO:0032259">
    <property type="term" value="P:methylation"/>
    <property type="evidence" value="ECO:0007669"/>
    <property type="project" value="UniProtKB-KW"/>
</dbReference>
<evidence type="ECO:0000256" key="3">
    <source>
        <dbReference type="ARBA" id="ARBA00022691"/>
    </source>
</evidence>
<comment type="catalytic activity">
    <reaction evidence="4 5">
        <text>L-glutaminyl-[peptide chain release factor] + S-adenosyl-L-methionine = N(5)-methyl-L-glutaminyl-[peptide chain release factor] + S-adenosyl-L-homocysteine + H(+)</text>
        <dbReference type="Rhea" id="RHEA:42896"/>
        <dbReference type="Rhea" id="RHEA-COMP:10271"/>
        <dbReference type="Rhea" id="RHEA-COMP:10272"/>
        <dbReference type="ChEBI" id="CHEBI:15378"/>
        <dbReference type="ChEBI" id="CHEBI:30011"/>
        <dbReference type="ChEBI" id="CHEBI:57856"/>
        <dbReference type="ChEBI" id="CHEBI:59789"/>
        <dbReference type="ChEBI" id="CHEBI:61891"/>
        <dbReference type="EC" id="2.1.1.297"/>
    </reaction>
</comment>
<name>A0A7X1CP94_9LIST</name>
<dbReference type="InterPro" id="IPR002052">
    <property type="entry name" value="DNA_methylase_N6_adenine_CS"/>
</dbReference>
<dbReference type="EMBL" id="JAARWN010000002">
    <property type="protein sequence ID" value="MBC1935768.1"/>
    <property type="molecule type" value="Genomic_DNA"/>
</dbReference>
<dbReference type="InterPro" id="IPR050320">
    <property type="entry name" value="N5-glutamine_MTase"/>
</dbReference>
<accession>A0A7X1CP94</accession>
<evidence type="ECO:0000256" key="4">
    <source>
        <dbReference type="ARBA" id="ARBA00048391"/>
    </source>
</evidence>